<dbReference type="InterPro" id="IPR032675">
    <property type="entry name" value="LRR_dom_sf"/>
</dbReference>
<dbReference type="Pfam" id="PF24758">
    <property type="entry name" value="LRR_At5g56370"/>
    <property type="match status" value="1"/>
</dbReference>
<keyword evidence="3" id="KW-1185">Reference proteome</keyword>
<dbReference type="EMBL" id="JASCZI010031514">
    <property type="protein sequence ID" value="MED6126922.1"/>
    <property type="molecule type" value="Genomic_DNA"/>
</dbReference>
<dbReference type="Gene3D" id="1.20.1280.50">
    <property type="match status" value="1"/>
</dbReference>
<evidence type="ECO:0000259" key="1">
    <source>
        <dbReference type="SMART" id="SM00579"/>
    </source>
</evidence>
<reference evidence="2 3" key="1">
    <citation type="journal article" date="2023" name="Plants (Basel)">
        <title>Bridging the Gap: Combining Genomics and Transcriptomics Approaches to Understand Stylosanthes scabra, an Orphan Legume from the Brazilian Caatinga.</title>
        <authorList>
            <person name="Ferreira-Neto J.R.C."/>
            <person name="da Silva M.D."/>
            <person name="Binneck E."/>
            <person name="de Melo N.F."/>
            <person name="da Silva R.H."/>
            <person name="de Melo A.L.T.M."/>
            <person name="Pandolfi V."/>
            <person name="Bustamante F.O."/>
            <person name="Brasileiro-Vidal A.C."/>
            <person name="Benko-Iseppon A.M."/>
        </authorList>
    </citation>
    <scope>NUCLEOTIDE SEQUENCE [LARGE SCALE GENOMIC DNA]</scope>
    <source>
        <tissue evidence="2">Leaves</tissue>
    </source>
</reference>
<dbReference type="SUPFAM" id="SSF81383">
    <property type="entry name" value="F-box domain"/>
    <property type="match status" value="1"/>
</dbReference>
<protein>
    <recommendedName>
        <fullName evidence="1">FBD domain-containing protein</fullName>
    </recommendedName>
</protein>
<dbReference type="SMART" id="SM00579">
    <property type="entry name" value="FBD"/>
    <property type="match status" value="1"/>
</dbReference>
<proteinExistence type="predicted"/>
<dbReference type="InterPro" id="IPR055411">
    <property type="entry name" value="LRR_FXL15/At3g58940/PEG3-like"/>
</dbReference>
<dbReference type="PANTHER" id="PTHR31900">
    <property type="entry name" value="F-BOX/RNI SUPERFAMILY PROTEIN-RELATED"/>
    <property type="match status" value="1"/>
</dbReference>
<dbReference type="PANTHER" id="PTHR31900:SF34">
    <property type="entry name" value="EMB|CAB62440.1-RELATED"/>
    <property type="match status" value="1"/>
</dbReference>
<accession>A0ABU6RS63</accession>
<dbReference type="InterPro" id="IPR050232">
    <property type="entry name" value="FBL13/AtMIF1-like"/>
</dbReference>
<organism evidence="2 3">
    <name type="scientific">Stylosanthes scabra</name>
    <dbReference type="NCBI Taxonomy" id="79078"/>
    <lineage>
        <taxon>Eukaryota</taxon>
        <taxon>Viridiplantae</taxon>
        <taxon>Streptophyta</taxon>
        <taxon>Embryophyta</taxon>
        <taxon>Tracheophyta</taxon>
        <taxon>Spermatophyta</taxon>
        <taxon>Magnoliopsida</taxon>
        <taxon>eudicotyledons</taxon>
        <taxon>Gunneridae</taxon>
        <taxon>Pentapetalae</taxon>
        <taxon>rosids</taxon>
        <taxon>fabids</taxon>
        <taxon>Fabales</taxon>
        <taxon>Fabaceae</taxon>
        <taxon>Papilionoideae</taxon>
        <taxon>50 kb inversion clade</taxon>
        <taxon>dalbergioids sensu lato</taxon>
        <taxon>Dalbergieae</taxon>
        <taxon>Pterocarpus clade</taxon>
        <taxon>Stylosanthes</taxon>
    </lineage>
</organism>
<dbReference type="Pfam" id="PF08387">
    <property type="entry name" value="FBD"/>
    <property type="match status" value="1"/>
</dbReference>
<dbReference type="Gene3D" id="3.80.10.10">
    <property type="entry name" value="Ribonuclease Inhibitor"/>
    <property type="match status" value="1"/>
</dbReference>
<dbReference type="InterPro" id="IPR053781">
    <property type="entry name" value="F-box_AtFBL13-like"/>
</dbReference>
<name>A0ABU6RS63_9FABA</name>
<dbReference type="SUPFAM" id="SSF52047">
    <property type="entry name" value="RNI-like"/>
    <property type="match status" value="1"/>
</dbReference>
<feature type="domain" description="FBD" evidence="1">
    <location>
        <begin position="384"/>
        <end position="457"/>
    </location>
</feature>
<evidence type="ECO:0000313" key="3">
    <source>
        <dbReference type="Proteomes" id="UP001341840"/>
    </source>
</evidence>
<gene>
    <name evidence="2" type="ORF">PIB30_083182</name>
</gene>
<dbReference type="Proteomes" id="UP001341840">
    <property type="component" value="Unassembled WGS sequence"/>
</dbReference>
<dbReference type="Pfam" id="PF00646">
    <property type="entry name" value="F-box"/>
    <property type="match status" value="1"/>
</dbReference>
<sequence length="459" mass="52095">MAEYCRSNKRRKLVNEIDIISTLPDCLLCHILSFLPNTASIVATTSLLSRRWRYLWKDLQAFHFKQSSFIHNCGSQYYCTSKSPLMAYAKSFLSQRTTHGFRKFHLDCSIVEEELSTVESWVETAIGPNLEELQLRLFVKGRRKLVIPPAIFNCTALVTLSLGSFGEAVMVLNRSSYHLPSLKNFSLVIDSTKKLEALLSGCPVLETLDLSINHKCPIRDLFHNPNPRKRQTIRVVSSFLKSLTIRACYPVVIIEELEIDASSLEYLCISVFGELEELSVRNLQKVETADLNFLCAGGGYSLIKLLNEIPSASDLSLTLSSKDSGALPVGDLMDFNHLQQLTVQYFDTTVVMDILEKCHVLQDLTICCHQEGGVEWREPMDVPNCVVSHLERVSFFMDYGSKNDREFISYILQKGLILKSVIIRAHPKRRFDFSNNNYEEELSLIPIASKMCQLEIVTS</sequence>
<comment type="caution">
    <text evidence="2">The sequence shown here is derived from an EMBL/GenBank/DDBJ whole genome shotgun (WGS) entry which is preliminary data.</text>
</comment>
<dbReference type="InterPro" id="IPR001810">
    <property type="entry name" value="F-box_dom"/>
</dbReference>
<dbReference type="InterPro" id="IPR006566">
    <property type="entry name" value="FBD"/>
</dbReference>
<dbReference type="InterPro" id="IPR036047">
    <property type="entry name" value="F-box-like_dom_sf"/>
</dbReference>
<dbReference type="CDD" id="cd22160">
    <property type="entry name" value="F-box_AtFBL13-like"/>
    <property type="match status" value="1"/>
</dbReference>
<evidence type="ECO:0000313" key="2">
    <source>
        <dbReference type="EMBL" id="MED6126922.1"/>
    </source>
</evidence>